<comment type="subcellular location">
    <subcellularLocation>
        <location evidence="1">Membrane</location>
        <topology evidence="1">Multi-pass membrane protein</topology>
    </subcellularLocation>
</comment>
<dbReference type="GeneID" id="54546587"/>
<keyword evidence="11" id="KW-1185">Reference proteome</keyword>
<evidence type="ECO:0000256" key="7">
    <source>
        <dbReference type="SAM" id="MobiDB-lite"/>
    </source>
</evidence>
<dbReference type="InterPro" id="IPR039421">
    <property type="entry name" value="Type_1_exporter"/>
</dbReference>
<keyword evidence="3 8" id="KW-0812">Transmembrane</keyword>
<evidence type="ECO:0000313" key="11">
    <source>
        <dbReference type="Proteomes" id="UP000800097"/>
    </source>
</evidence>
<keyword evidence="5 8" id="KW-1133">Transmembrane helix</keyword>
<evidence type="ECO:0000256" key="6">
    <source>
        <dbReference type="ARBA" id="ARBA00023136"/>
    </source>
</evidence>
<evidence type="ECO:0000313" key="10">
    <source>
        <dbReference type="EMBL" id="KAF2279257.1"/>
    </source>
</evidence>
<evidence type="ECO:0000256" key="8">
    <source>
        <dbReference type="SAM" id="Phobius"/>
    </source>
</evidence>
<dbReference type="InterPro" id="IPR011527">
    <property type="entry name" value="ABC1_TM_dom"/>
</dbReference>
<dbReference type="PROSITE" id="PS50929">
    <property type="entry name" value="ABC_TM1F"/>
    <property type="match status" value="1"/>
</dbReference>
<dbReference type="Pfam" id="PF00664">
    <property type="entry name" value="ABC_membrane"/>
    <property type="match status" value="1"/>
</dbReference>
<evidence type="ECO:0000256" key="2">
    <source>
        <dbReference type="ARBA" id="ARBA00022448"/>
    </source>
</evidence>
<keyword evidence="2" id="KW-0813">Transport</keyword>
<keyword evidence="4" id="KW-0677">Repeat</keyword>
<feature type="domain" description="ABC transmembrane type-1" evidence="9">
    <location>
        <begin position="58"/>
        <end position="194"/>
    </location>
</feature>
<dbReference type="GO" id="GO:0005743">
    <property type="term" value="C:mitochondrial inner membrane"/>
    <property type="evidence" value="ECO:0007669"/>
    <property type="project" value="TreeGrafter"/>
</dbReference>
<dbReference type="GO" id="GO:0090374">
    <property type="term" value="P:oligopeptide export from mitochondrion"/>
    <property type="evidence" value="ECO:0007669"/>
    <property type="project" value="TreeGrafter"/>
</dbReference>
<feature type="region of interest" description="Disordered" evidence="7">
    <location>
        <begin position="1"/>
        <end position="33"/>
    </location>
</feature>
<evidence type="ECO:0000256" key="5">
    <source>
        <dbReference type="ARBA" id="ARBA00022989"/>
    </source>
</evidence>
<dbReference type="RefSeq" id="XP_033656796.1">
    <property type="nucleotide sequence ID" value="XM_033793412.1"/>
</dbReference>
<keyword evidence="6 8" id="KW-0472">Membrane</keyword>
<evidence type="ECO:0000256" key="3">
    <source>
        <dbReference type="ARBA" id="ARBA00022692"/>
    </source>
</evidence>
<dbReference type="SUPFAM" id="SSF90123">
    <property type="entry name" value="ABC transporter transmembrane region"/>
    <property type="match status" value="1"/>
</dbReference>
<feature type="transmembrane region" description="Helical" evidence="8">
    <location>
        <begin position="108"/>
        <end position="132"/>
    </location>
</feature>
<evidence type="ECO:0000259" key="9">
    <source>
        <dbReference type="PROSITE" id="PS50929"/>
    </source>
</evidence>
<dbReference type="PANTHER" id="PTHR43394:SF11">
    <property type="entry name" value="ATP-BINDING CASSETTE TRANSPORTER"/>
    <property type="match status" value="1"/>
</dbReference>
<reference evidence="10" key="1">
    <citation type="journal article" date="2020" name="Stud. Mycol.">
        <title>101 Dothideomycetes genomes: a test case for predicting lifestyles and emergence of pathogens.</title>
        <authorList>
            <person name="Haridas S."/>
            <person name="Albert R."/>
            <person name="Binder M."/>
            <person name="Bloem J."/>
            <person name="Labutti K."/>
            <person name="Salamov A."/>
            <person name="Andreopoulos B."/>
            <person name="Baker S."/>
            <person name="Barry K."/>
            <person name="Bills G."/>
            <person name="Bluhm B."/>
            <person name="Cannon C."/>
            <person name="Castanera R."/>
            <person name="Culley D."/>
            <person name="Daum C."/>
            <person name="Ezra D."/>
            <person name="Gonzalez J."/>
            <person name="Henrissat B."/>
            <person name="Kuo A."/>
            <person name="Liang C."/>
            <person name="Lipzen A."/>
            <person name="Lutzoni F."/>
            <person name="Magnuson J."/>
            <person name="Mondo S."/>
            <person name="Nolan M."/>
            <person name="Ohm R."/>
            <person name="Pangilinan J."/>
            <person name="Park H.-J."/>
            <person name="Ramirez L."/>
            <person name="Alfaro M."/>
            <person name="Sun H."/>
            <person name="Tritt A."/>
            <person name="Yoshinaga Y."/>
            <person name="Zwiers L.-H."/>
            <person name="Turgeon B."/>
            <person name="Goodwin S."/>
            <person name="Spatafora J."/>
            <person name="Crous P."/>
            <person name="Grigoriev I."/>
        </authorList>
    </citation>
    <scope>NUCLEOTIDE SEQUENCE</scope>
    <source>
        <strain evidence="10">CBS 379.55</strain>
    </source>
</reference>
<dbReference type="Proteomes" id="UP000800097">
    <property type="component" value="Unassembled WGS sequence"/>
</dbReference>
<gene>
    <name evidence="10" type="ORF">EI97DRAFT_170873</name>
</gene>
<name>A0A6A6JS90_WESOR</name>
<evidence type="ECO:0000256" key="4">
    <source>
        <dbReference type="ARBA" id="ARBA00022737"/>
    </source>
</evidence>
<dbReference type="OrthoDB" id="6500128at2759"/>
<accession>A0A6A6JS90</accession>
<sequence length="194" mass="21075">MDSSNSGRDTGRSEATESNVARPKGAKNASTEAKETQSSGAYFRVFRYATRATWALNVVAFIAAIASGTLLPLMDFVFGKFVTAFTNFATGVITPAEYRVEINTFALYFIYLFIAKFCLVYIHSALISVAAIRTTKALRIAFLEQTLRQNVAFFDSPDAGSVTTQATTNANNVNNGISEKLTLTLQGISTFGFI</sequence>
<organism evidence="10 11">
    <name type="scientific">Westerdykella ornata</name>
    <dbReference type="NCBI Taxonomy" id="318751"/>
    <lineage>
        <taxon>Eukaryota</taxon>
        <taxon>Fungi</taxon>
        <taxon>Dikarya</taxon>
        <taxon>Ascomycota</taxon>
        <taxon>Pezizomycotina</taxon>
        <taxon>Dothideomycetes</taxon>
        <taxon>Pleosporomycetidae</taxon>
        <taxon>Pleosporales</taxon>
        <taxon>Sporormiaceae</taxon>
        <taxon>Westerdykella</taxon>
    </lineage>
</organism>
<dbReference type="GO" id="GO:0015421">
    <property type="term" value="F:ABC-type oligopeptide transporter activity"/>
    <property type="evidence" value="ECO:0007669"/>
    <property type="project" value="TreeGrafter"/>
</dbReference>
<dbReference type="EMBL" id="ML986486">
    <property type="protein sequence ID" value="KAF2279257.1"/>
    <property type="molecule type" value="Genomic_DNA"/>
</dbReference>
<dbReference type="Gene3D" id="1.20.1560.10">
    <property type="entry name" value="ABC transporter type 1, transmembrane domain"/>
    <property type="match status" value="1"/>
</dbReference>
<dbReference type="PANTHER" id="PTHR43394">
    <property type="entry name" value="ATP-DEPENDENT PERMEASE MDL1, MITOCHONDRIAL"/>
    <property type="match status" value="1"/>
</dbReference>
<dbReference type="InterPro" id="IPR036640">
    <property type="entry name" value="ABC1_TM_sf"/>
</dbReference>
<feature type="transmembrane region" description="Helical" evidence="8">
    <location>
        <begin position="54"/>
        <end position="74"/>
    </location>
</feature>
<dbReference type="AlphaFoldDB" id="A0A6A6JS90"/>
<proteinExistence type="predicted"/>
<evidence type="ECO:0000256" key="1">
    <source>
        <dbReference type="ARBA" id="ARBA00004141"/>
    </source>
</evidence>
<protein>
    <recommendedName>
        <fullName evidence="9">ABC transmembrane type-1 domain-containing protein</fullName>
    </recommendedName>
</protein>
<dbReference type="GO" id="GO:0005524">
    <property type="term" value="F:ATP binding"/>
    <property type="evidence" value="ECO:0007669"/>
    <property type="project" value="InterPro"/>
</dbReference>